<dbReference type="GO" id="GO:0006310">
    <property type="term" value="P:DNA recombination"/>
    <property type="evidence" value="ECO:0007669"/>
    <property type="project" value="UniProtKB-KW"/>
</dbReference>
<dbReference type="InterPro" id="IPR011010">
    <property type="entry name" value="DNA_brk_join_enz"/>
</dbReference>
<protein>
    <recommendedName>
        <fullName evidence="5">Tyr recombinase domain-containing protein</fullName>
    </recommendedName>
</protein>
<evidence type="ECO:0000256" key="1">
    <source>
        <dbReference type="ARBA" id="ARBA00008857"/>
    </source>
</evidence>
<organism evidence="6">
    <name type="scientific">uncultured Oceanospirillales bacterium HF4000_21D01</name>
    <dbReference type="NCBI Taxonomy" id="723624"/>
    <lineage>
        <taxon>Bacteria</taxon>
        <taxon>Pseudomonadati</taxon>
        <taxon>Pseudomonadota</taxon>
        <taxon>Gammaproteobacteria</taxon>
        <taxon>Oceanospirillales</taxon>
        <taxon>environmental samples</taxon>
    </lineage>
</organism>
<dbReference type="InterPro" id="IPR010998">
    <property type="entry name" value="Integrase_recombinase_N"/>
</dbReference>
<dbReference type="PANTHER" id="PTHR30349">
    <property type="entry name" value="PHAGE INTEGRASE-RELATED"/>
    <property type="match status" value="1"/>
</dbReference>
<dbReference type="GO" id="GO:0015074">
    <property type="term" value="P:DNA integration"/>
    <property type="evidence" value="ECO:0007669"/>
    <property type="project" value="UniProtKB-KW"/>
</dbReference>
<keyword evidence="3" id="KW-0238">DNA-binding</keyword>
<keyword evidence="4" id="KW-0233">DNA recombination</keyword>
<dbReference type="PANTHER" id="PTHR30349:SF41">
    <property type="entry name" value="INTEGRASE_RECOMBINASE PROTEIN MJ0367-RELATED"/>
    <property type="match status" value="1"/>
</dbReference>
<reference evidence="6" key="1">
    <citation type="submission" date="2010-01" db="EMBL/GenBank/DDBJ databases">
        <title>Genome fragments of uncultured bacteria from the North Pacific subtropical Gyre.</title>
        <authorList>
            <person name="Pham V.D."/>
            <person name="Delong E.F."/>
        </authorList>
    </citation>
    <scope>NUCLEOTIDE SEQUENCE</scope>
</reference>
<accession>E7C8B3</accession>
<dbReference type="InterPro" id="IPR013762">
    <property type="entry name" value="Integrase-like_cat_sf"/>
</dbReference>
<dbReference type="Gene3D" id="1.10.150.130">
    <property type="match status" value="1"/>
</dbReference>
<dbReference type="SUPFAM" id="SSF56349">
    <property type="entry name" value="DNA breaking-rejoining enzymes"/>
    <property type="match status" value="1"/>
</dbReference>
<dbReference type="Gene3D" id="1.10.443.10">
    <property type="entry name" value="Intergrase catalytic core"/>
    <property type="match status" value="1"/>
</dbReference>
<keyword evidence="2" id="KW-0229">DNA integration</keyword>
<dbReference type="EMBL" id="GU568021">
    <property type="protein sequence ID" value="ADI23687.1"/>
    <property type="molecule type" value="Genomic_DNA"/>
</dbReference>
<feature type="domain" description="Tyr recombinase" evidence="5">
    <location>
        <begin position="228"/>
        <end position="436"/>
    </location>
</feature>
<evidence type="ECO:0000313" key="6">
    <source>
        <dbReference type="EMBL" id="ADI23687.1"/>
    </source>
</evidence>
<comment type="similarity">
    <text evidence="1">Belongs to the 'phage' integrase family.</text>
</comment>
<dbReference type="PROSITE" id="PS51898">
    <property type="entry name" value="TYR_RECOMBINASE"/>
    <property type="match status" value="1"/>
</dbReference>
<evidence type="ECO:0000256" key="3">
    <source>
        <dbReference type="ARBA" id="ARBA00023125"/>
    </source>
</evidence>
<dbReference type="AlphaFoldDB" id="E7C8B3"/>
<proteinExistence type="inferred from homology"/>
<name>E7C8B3_9GAMM</name>
<dbReference type="InterPro" id="IPR050090">
    <property type="entry name" value="Tyrosine_recombinase_XerCD"/>
</dbReference>
<evidence type="ECO:0000259" key="5">
    <source>
        <dbReference type="PROSITE" id="PS51898"/>
    </source>
</evidence>
<evidence type="ECO:0000256" key="4">
    <source>
        <dbReference type="ARBA" id="ARBA00023172"/>
    </source>
</evidence>
<dbReference type="GO" id="GO:0003677">
    <property type="term" value="F:DNA binding"/>
    <property type="evidence" value="ECO:0007669"/>
    <property type="project" value="UniProtKB-KW"/>
</dbReference>
<dbReference type="InterPro" id="IPR002104">
    <property type="entry name" value="Integrase_catalytic"/>
</dbReference>
<sequence length="485" mass="56860">MPSRYTKVPPIELGTPNAYIFVRAHNDKLTWALRLNLPEKKQVVRSLKMPYKPDDRKSENEAYNKGKELAENIRRRFDDGLPSEEPSLLDFAIQFQEYASEKTLANQELLTTGKTPVYKKSKDIDGGNGLWNRGSINTINSALENSIKPFFSRPSFTKKPIHQINTRDIAEFKSWREGESAKRDEPYAPATISRQNTVLRSIFRFAQHKGERFTPPTIQNPPQELRKRRRPEFNKSEYTELLNYVRGKYKHVKTSKQRYAYLYYCYLETLEHTGIRPFQNINNAIRMRDIKRKQNANGNLMLLLERNEKNNIYTATASQYWVHTLERLKRFYESLGITGDREYLFVHPETINNRGINKGEPISSFNSQWKTAKKRLGWLGQGFTHYSIRHRYAGKRLMNKDVNPLDLANVMGTSLAMISEIYQHYQVEQHYDELVASEIDYRDYVDVYKGGIRVRGVRKDSDEHLEIWKNTPDKLEVPPSNYSEK</sequence>
<evidence type="ECO:0000256" key="2">
    <source>
        <dbReference type="ARBA" id="ARBA00022908"/>
    </source>
</evidence>